<comment type="similarity">
    <text evidence="3">Belongs to the NDC1 family.</text>
</comment>
<keyword evidence="14" id="KW-1185">Reference proteome</keyword>
<feature type="transmembrane region" description="Helical" evidence="13">
    <location>
        <begin position="147"/>
        <end position="171"/>
    </location>
</feature>
<evidence type="ECO:0000256" key="11">
    <source>
        <dbReference type="ARBA" id="ARBA00023136"/>
    </source>
</evidence>
<dbReference type="WBParaSite" id="sdigi.contig638.g9327.t1">
    <property type="protein sequence ID" value="sdigi.contig638.g9327.t1"/>
    <property type="gene ID" value="sdigi.contig638.g9327"/>
</dbReference>
<dbReference type="AlphaFoldDB" id="A0A915Q5V5"/>
<evidence type="ECO:0000256" key="2">
    <source>
        <dbReference type="ARBA" id="ARBA00004567"/>
    </source>
</evidence>
<dbReference type="PANTHER" id="PTHR13269:SF6">
    <property type="entry name" value="NUCLEOPORIN NDC1"/>
    <property type="match status" value="1"/>
</dbReference>
<evidence type="ECO:0000256" key="1">
    <source>
        <dbReference type="ARBA" id="ARBA00004232"/>
    </source>
</evidence>
<dbReference type="GO" id="GO:0006999">
    <property type="term" value="P:nuclear pore organization"/>
    <property type="evidence" value="ECO:0007669"/>
    <property type="project" value="TreeGrafter"/>
</dbReference>
<feature type="transmembrane region" description="Helical" evidence="13">
    <location>
        <begin position="113"/>
        <end position="135"/>
    </location>
</feature>
<evidence type="ECO:0000256" key="13">
    <source>
        <dbReference type="SAM" id="Phobius"/>
    </source>
</evidence>
<comment type="subcellular location">
    <subcellularLocation>
        <location evidence="1">Nucleus membrane</location>
        <topology evidence="1">Multi-pass membrane protein</topology>
    </subcellularLocation>
    <subcellularLocation>
        <location evidence="2">Nucleus</location>
        <location evidence="2">Nuclear pore complex</location>
    </subcellularLocation>
</comment>
<evidence type="ECO:0000256" key="3">
    <source>
        <dbReference type="ARBA" id="ARBA00005760"/>
    </source>
</evidence>
<keyword evidence="4" id="KW-0813">Transport</keyword>
<feature type="transmembrane region" description="Helical" evidence="13">
    <location>
        <begin position="67"/>
        <end position="93"/>
    </location>
</feature>
<evidence type="ECO:0000313" key="15">
    <source>
        <dbReference type="WBParaSite" id="sdigi.contig638.g9327.t1"/>
    </source>
</evidence>
<evidence type="ECO:0000256" key="7">
    <source>
        <dbReference type="ARBA" id="ARBA00022927"/>
    </source>
</evidence>
<keyword evidence="11 13" id="KW-0472">Membrane</keyword>
<protein>
    <submittedName>
        <fullName evidence="15">Nucleoporin protein Ndc1-Nup</fullName>
    </submittedName>
</protein>
<evidence type="ECO:0000313" key="14">
    <source>
        <dbReference type="Proteomes" id="UP000887581"/>
    </source>
</evidence>
<dbReference type="PANTHER" id="PTHR13269">
    <property type="entry name" value="NUCLEOPORIN NDC1"/>
    <property type="match status" value="1"/>
</dbReference>
<dbReference type="GO" id="GO:0030674">
    <property type="term" value="F:protein-macromolecule adaptor activity"/>
    <property type="evidence" value="ECO:0007669"/>
    <property type="project" value="TreeGrafter"/>
</dbReference>
<accession>A0A915Q5V5</accession>
<evidence type="ECO:0000256" key="9">
    <source>
        <dbReference type="ARBA" id="ARBA00023010"/>
    </source>
</evidence>
<keyword evidence="6" id="KW-0509">mRNA transport</keyword>
<feature type="transmembrane region" description="Helical" evidence="13">
    <location>
        <begin position="236"/>
        <end position="257"/>
    </location>
</feature>
<name>A0A915Q5V5_9BILA</name>
<reference evidence="15" key="1">
    <citation type="submission" date="2022-11" db="UniProtKB">
        <authorList>
            <consortium name="WormBaseParasite"/>
        </authorList>
    </citation>
    <scope>IDENTIFICATION</scope>
</reference>
<proteinExistence type="inferred from homology"/>
<keyword evidence="12" id="KW-0539">Nucleus</keyword>
<keyword evidence="9" id="KW-0811">Translocation</keyword>
<dbReference type="GO" id="GO:0031965">
    <property type="term" value="C:nuclear membrane"/>
    <property type="evidence" value="ECO:0007669"/>
    <property type="project" value="UniProtKB-SubCell"/>
</dbReference>
<sequence>MAGRFYDVNHSSSSLVSFTDIQKQQQPQSPLQQLSSCCPESSEQFQKLQIPPKTISHWFQHIILLRILKAVICIALYCIIVYFIAACILQISLLHPIQTTLDIVSLLFSFRSVLYALVFSIFGALNTALFAFFVLRFDSEERLSCRSLRAWIIYFGSLNIALAQVICLSVGSNSPDFSRFFIYFLAVAQAVVTFHEVFRVNHRLVFPVIEMRPYMQLNFVLAPAAKSVLDARLFRIIKWAGLFIIVCGLPIFGLSIFRNLLNISLCFSTSVLLLVHMFLHHIAVGLIKVFILQSFEFTMPPPHAILNPTPEDQRTLMDALESNGITKAFAFWDLRSLSAACHRRRQIIFSLSQPGGHPRKWNAVKLSCLRQIQFLNIQFENENDRIRSQTFASVTGPLLPPDGHRPAILCQTTWQKDGIRQRIIPKNLRKEDKDLFRGSILNKLPLFLDKLKGLICVSHRIVSFFDVYLGILAIESIAALICVSLNEDHFGVVQKDLREVVSVLLQFCNNLERYMRSAKEDREWQNKTCVPLLTSITMALNRIRFTFPDGSISKLLSPQEVSYFDKLTSID</sequence>
<dbReference type="Proteomes" id="UP000887581">
    <property type="component" value="Unplaced"/>
</dbReference>
<feature type="transmembrane region" description="Helical" evidence="13">
    <location>
        <begin position="269"/>
        <end position="291"/>
    </location>
</feature>
<dbReference type="GO" id="GO:0051028">
    <property type="term" value="P:mRNA transport"/>
    <property type="evidence" value="ECO:0007669"/>
    <property type="project" value="UniProtKB-KW"/>
</dbReference>
<keyword evidence="8 13" id="KW-1133">Transmembrane helix</keyword>
<dbReference type="GO" id="GO:0070762">
    <property type="term" value="C:nuclear pore transmembrane ring"/>
    <property type="evidence" value="ECO:0007669"/>
    <property type="project" value="TreeGrafter"/>
</dbReference>
<dbReference type="GO" id="GO:0015031">
    <property type="term" value="P:protein transport"/>
    <property type="evidence" value="ECO:0007669"/>
    <property type="project" value="UniProtKB-KW"/>
</dbReference>
<evidence type="ECO:0000256" key="12">
    <source>
        <dbReference type="ARBA" id="ARBA00023242"/>
    </source>
</evidence>
<keyword evidence="5 13" id="KW-0812">Transmembrane</keyword>
<dbReference type="Pfam" id="PF09531">
    <property type="entry name" value="Ndc1_Nup"/>
    <property type="match status" value="2"/>
</dbReference>
<organism evidence="14 15">
    <name type="scientific">Setaria digitata</name>
    <dbReference type="NCBI Taxonomy" id="48799"/>
    <lineage>
        <taxon>Eukaryota</taxon>
        <taxon>Metazoa</taxon>
        <taxon>Ecdysozoa</taxon>
        <taxon>Nematoda</taxon>
        <taxon>Chromadorea</taxon>
        <taxon>Rhabditida</taxon>
        <taxon>Spirurina</taxon>
        <taxon>Spiruromorpha</taxon>
        <taxon>Filarioidea</taxon>
        <taxon>Setariidae</taxon>
        <taxon>Setaria</taxon>
    </lineage>
</organism>
<evidence type="ECO:0000256" key="6">
    <source>
        <dbReference type="ARBA" id="ARBA00022816"/>
    </source>
</evidence>
<evidence type="ECO:0000256" key="8">
    <source>
        <dbReference type="ARBA" id="ARBA00022989"/>
    </source>
</evidence>
<dbReference type="InterPro" id="IPR019049">
    <property type="entry name" value="Nucleoporin_prot_Ndc1/Nup"/>
</dbReference>
<keyword evidence="7" id="KW-0653">Protein transport</keyword>
<keyword evidence="10" id="KW-0906">Nuclear pore complex</keyword>
<evidence type="ECO:0000256" key="5">
    <source>
        <dbReference type="ARBA" id="ARBA00022692"/>
    </source>
</evidence>
<evidence type="ECO:0000256" key="4">
    <source>
        <dbReference type="ARBA" id="ARBA00022448"/>
    </source>
</evidence>
<evidence type="ECO:0000256" key="10">
    <source>
        <dbReference type="ARBA" id="ARBA00023132"/>
    </source>
</evidence>